<dbReference type="GO" id="GO:0005886">
    <property type="term" value="C:plasma membrane"/>
    <property type="evidence" value="ECO:0007669"/>
    <property type="project" value="UniProtKB-SubCell"/>
</dbReference>
<feature type="domain" description="Cadherin" evidence="3">
    <location>
        <begin position="645"/>
        <end position="755"/>
    </location>
</feature>
<dbReference type="Pfam" id="PF00353">
    <property type="entry name" value="HemolysinCabind"/>
    <property type="match status" value="1"/>
</dbReference>
<dbReference type="InterPro" id="IPR001343">
    <property type="entry name" value="Hemolysn_Ca-bd"/>
</dbReference>
<evidence type="ECO:0000313" key="4">
    <source>
        <dbReference type="EMBL" id="RDI54871.1"/>
    </source>
</evidence>
<dbReference type="CDD" id="cd11304">
    <property type="entry name" value="Cadherin_repeat"/>
    <property type="match status" value="11"/>
</dbReference>
<dbReference type="GO" id="GO:0008878">
    <property type="term" value="F:glucose-1-phosphate adenylyltransferase activity"/>
    <property type="evidence" value="ECO:0007669"/>
    <property type="project" value="InterPro"/>
</dbReference>
<dbReference type="Gene3D" id="2.60.40.60">
    <property type="entry name" value="Cadherins"/>
    <property type="match status" value="10"/>
</dbReference>
<evidence type="ECO:0000256" key="1">
    <source>
        <dbReference type="ARBA" id="ARBA00022692"/>
    </source>
</evidence>
<feature type="domain" description="Cadherin" evidence="3">
    <location>
        <begin position="1964"/>
        <end position="2090"/>
    </location>
</feature>
<feature type="domain" description="Cadherin" evidence="3">
    <location>
        <begin position="2097"/>
        <end position="2208"/>
    </location>
</feature>
<dbReference type="SUPFAM" id="SSF51120">
    <property type="entry name" value="beta-Roll"/>
    <property type="match status" value="1"/>
</dbReference>
<dbReference type="SMART" id="SM00112">
    <property type="entry name" value="CA"/>
    <property type="match status" value="12"/>
</dbReference>
<protein>
    <recommendedName>
        <fullName evidence="3">Cadherin domain-containing protein</fullName>
    </recommendedName>
</protein>
<dbReference type="InterPro" id="IPR002126">
    <property type="entry name" value="Cadherin-like_dom"/>
</dbReference>
<sequence length="2448" mass="259453">MATSSDRKVQKGKIVALKHDVAAVKTDPHLALDDERKSVDSSDSDVGAVVSTDERTAALIGRKSNAPRANGTEKSFSFNETEAADAMLNRLFAVSASIDSATPGVFSPLSNAHKAVLSPILVPEPMLADVLMVGYSSFGASGQSLSVFKAVETVDSGAPVVAQSFGEVGTSQIFGLSVYSVYNQQTAADSGHTYEVRWDAQSATYVGTLTPYGAGIGANISMESQSSNYLINKVSVGNGQYVFHLYAIRLDFEQLPPNRQQNLTILVGDGTESRFVTIGLTAHNVLEAPHTFTILNGSIAENAPNGSATQTFATLGATNPEGTSINWQMVADSSGAFGVTVDGRVYVSDRSKLNAESPTPYTIKVRATVPGSDGVGTVSAEHTYTINVTDVNEAPENIKVGNQTSLELPENSTDIGVLSASDPENNPISWSLDANPANIRDIFYIEADPTVPGGYRLKARTNKLDFETATPADGQTARYYIVKVTASDGSLSNTQDITVWVTDQNDPPNKPAAAWGTVAENSRDFGTTLASVSGSVDPENPGTPGAVTYRFMDNTAGSTGGGRFVIGPDGTVKLKNGGPNINYEAGLNGSDPYLVSDGQGGYYYKLWVVAQDAQNVASEPVEVRVYVTDQNEKPTALTYQNVAVLSEDAGAGTTIAHTPVVTDPDTTPANQSFRYKLVDANDQEITGAYHYAVNWMTGEITVGALGLPGTDTVGGQNFTVYVRVADQAGNGLSHLQPVTIRVMPGSNASPQAPTFGPVATLFENGSANDSVATVQSTDDGLGGSLQYEIVNLSDLGGFFSIDPTTGVISFTGGANYEASDILGLKYENQGQSGEKRYFEVKVRAKESVSGQTSGTTTVKVYLTDVNEAPLSATYATPNVIYGGDSAGTPVVGAPSVADPDSRTAFKDFRFKLVDPNNPGQDYNGPFVIDALTGAITVGPGLPIGEAQTIQLKVKITDRGGNGYSILKDVFVTVESDTNALPSAPTTGNVAIMVENGQQADVTVLSATDDGRGGSIVFDFAPGGNPGGLFRIDPATKKLIFLGNASYEDESIGLQVENPGTTDEKKFFWVKVVAKESISGHTSAETKIKVYLNDVNEQLTGVIYRPDAVNENAAAGTIVAQAPVIDDPDTSVVNTTYRFALVDSSGREISGPNPFSIDANTGAIRVSEYGLPNVTVPTDIQLNVKVTDGQFQRTELVTIRVLPTTSPYSIIRGADSHVDIPAWDTGSPTPFSGITFATALQTITVGIRPNDASHGDLYDPLGAGRVENGTFWFTGTADAVRQVVQRLVFNPTDRPNDQVGAEQSTAFTISVYSGTSRDDRDLLESNGNIEVDAKAANRAPTVDAPVTLLRTYDNANGDAQLVKPFSGVTISDSNASDIVTVTIRLDDPSKGILTNLAGGTFANGVYTFRGSTAAAQDAVQGLKYNPTDRPNMPSGVETTTFTIVVANDDGLSASVPAGRIKVESEHVPNGIIGGADVPVNTQVVDIDFPKPFANVSFTPDQVISVEIKLSSKDLGKLVPQNGGSYDAQSGVFTVSGTVAQIDAAVQALIFDPTNRYDDPVNATGITTTFTITVYDVTGEGVLETNSNISVTTKPSDWAPKDISFTSGPVPENIGAHVPFGVLAAVDPNGDPIASYFLEDDAGGLFDVVQVNGVWKIVATQPLDYETAFALSGGGRGHTLTVRAVDSRGLVSTVAQPIDIRLSDVNEAPHGISFRNAQVLEVGVAAEHAFVVDADARDPDLANADFRINKYRFADNGRTVSADGLFRIDADTGVITTNRAVTDADAAIGQFTLRVVAYDGNLVGPTMAHIVQVRPQNEAPDIAVLSGDTSHTVYDNATIKPFENLQFSDSWEQRLQLNIVWNSGTEGQFINVPDPNSYPGLIIEYEPGSTEFYIIGTQAQINEVVTNLVWDPRDRATDPVGTAVPTVFTLALFDQQLQSELAVTVTSVTANRPPVMLDPMVANDDPNELGYITITEGIGGYADVAFLRASDPNQGDQIVYQFVDGWNPHGYFRISGNKIQLNNVMLDYDSTSDPLLHTDTTSLPGQVLKYFDVKVVARDQNGGPGSLPSAPQTIRVYVNDVAGDPVNQAPNDIGLDHLSIRENSDPGTVVGHLSATDSDGGNFRFYTDDTKFEAVQTASGWVIQLRQGQSLDRETEASRSITVEVTDGRGGYHEEDFIIQIDEDPAENLSGITLTGDAVDEGSDAGMPFGILSISGVDDARVTYSFVSSFEGGGNAGGRFTLERIGDQTFLKVGNGVKLDYEQMRGHDIKIRADIAGIGSVQTVLHVNVNNVLQEDLSGTNDADRIQGGIGNDRFRGMGGNDTLIGGAGNDELWGGDGNHSGNDGSDVFVFNRFGTANSDIVRDFSDGDRIQLVKFGAFEGLDLGILSQEAFQVGTSALESDDRIIFDPTTGRILYDSDGSGGRAAFEVATLQVGAELSHDRIFVTGYLI</sequence>
<dbReference type="PANTHER" id="PTHR24026">
    <property type="entry name" value="FAT ATYPICAL CADHERIN-RELATED"/>
    <property type="match status" value="1"/>
</dbReference>
<feature type="domain" description="Cadherin" evidence="3">
    <location>
        <begin position="1608"/>
        <end position="1712"/>
    </location>
</feature>
<dbReference type="GO" id="GO:0007156">
    <property type="term" value="P:homophilic cell adhesion via plasma membrane adhesion molecules"/>
    <property type="evidence" value="ECO:0007669"/>
    <property type="project" value="InterPro"/>
</dbReference>
<keyword evidence="1" id="KW-0812">Transmembrane</keyword>
<dbReference type="EMBL" id="QQBB01000011">
    <property type="protein sequence ID" value="RDI54871.1"/>
    <property type="molecule type" value="Genomic_DNA"/>
</dbReference>
<name>A0A370HE71_9HYPH</name>
<reference evidence="4 5" key="1">
    <citation type="submission" date="2018-07" db="EMBL/GenBank/DDBJ databases">
        <title>Genomic Encyclopedia of Type Strains, Phase IV (KMG-IV): sequencing the most valuable type-strain genomes for metagenomic binning, comparative biology and taxonomic classification.</title>
        <authorList>
            <person name="Goeker M."/>
        </authorList>
    </citation>
    <scope>NUCLEOTIDE SEQUENCE [LARGE SCALE GENOMIC DNA]</scope>
    <source>
        <strain evidence="4 5">DSM 14364</strain>
    </source>
</reference>
<dbReference type="OrthoDB" id="8014963at2"/>
<comment type="caution">
    <text evidence="4">The sequence shown here is derived from an EMBL/GenBank/DDBJ whole genome shotgun (WGS) entry which is preliminary data.</text>
</comment>
<organism evidence="4 5">
    <name type="scientific">Microvirga subterranea</name>
    <dbReference type="NCBI Taxonomy" id="186651"/>
    <lineage>
        <taxon>Bacteria</taxon>
        <taxon>Pseudomonadati</taxon>
        <taxon>Pseudomonadota</taxon>
        <taxon>Alphaproteobacteria</taxon>
        <taxon>Hyphomicrobiales</taxon>
        <taxon>Methylobacteriaceae</taxon>
        <taxon>Microvirga</taxon>
    </lineage>
</organism>
<evidence type="ECO:0000256" key="2">
    <source>
        <dbReference type="ARBA" id="ARBA00022989"/>
    </source>
</evidence>
<feature type="domain" description="Cadherin" evidence="3">
    <location>
        <begin position="535"/>
        <end position="636"/>
    </location>
</feature>
<proteinExistence type="predicted"/>
<dbReference type="PANTHER" id="PTHR24026:SF126">
    <property type="entry name" value="PROTOCADHERIN FAT 4"/>
    <property type="match status" value="1"/>
</dbReference>
<dbReference type="InterPro" id="IPR011049">
    <property type="entry name" value="Serralysin-like_metalloprot_C"/>
</dbReference>
<dbReference type="RefSeq" id="WP_147282461.1">
    <property type="nucleotide sequence ID" value="NZ_QQBB01000011.1"/>
</dbReference>
<dbReference type="GO" id="GO:0005978">
    <property type="term" value="P:glycogen biosynthetic process"/>
    <property type="evidence" value="ECO:0007669"/>
    <property type="project" value="InterPro"/>
</dbReference>
<dbReference type="PROSITE" id="PS50268">
    <property type="entry name" value="CADHERIN_2"/>
    <property type="match status" value="12"/>
</dbReference>
<feature type="domain" description="Cadherin" evidence="3">
    <location>
        <begin position="759"/>
        <end position="879"/>
    </location>
</feature>
<keyword evidence="2" id="KW-1133">Transmembrane helix</keyword>
<evidence type="ECO:0000313" key="5">
    <source>
        <dbReference type="Proteomes" id="UP000254925"/>
    </source>
</evidence>
<evidence type="ECO:0000259" key="3">
    <source>
        <dbReference type="PROSITE" id="PS50268"/>
    </source>
</evidence>
<keyword evidence="2" id="KW-0472">Membrane</keyword>
<dbReference type="PROSITE" id="PS00809">
    <property type="entry name" value="ADP_GLC_PYROPHOSPH_2"/>
    <property type="match status" value="1"/>
</dbReference>
<feature type="domain" description="Cadherin" evidence="3">
    <location>
        <begin position="1734"/>
        <end position="1820"/>
    </location>
</feature>
<keyword evidence="5" id="KW-1185">Reference proteome</keyword>
<feature type="domain" description="Cadherin" evidence="3">
    <location>
        <begin position="291"/>
        <end position="397"/>
    </location>
</feature>
<dbReference type="PRINTS" id="PR00313">
    <property type="entry name" value="CABNDNGRPT"/>
</dbReference>
<gene>
    <name evidence="4" type="ORF">DES45_11147</name>
</gene>
<feature type="domain" description="Cadherin" evidence="3">
    <location>
        <begin position="1108"/>
        <end position="1208"/>
    </location>
</feature>
<dbReference type="InterPro" id="IPR015919">
    <property type="entry name" value="Cadherin-like_sf"/>
</dbReference>
<feature type="domain" description="Cadherin" evidence="3">
    <location>
        <begin position="395"/>
        <end position="513"/>
    </location>
</feature>
<dbReference type="SUPFAM" id="SSF49313">
    <property type="entry name" value="Cadherin-like"/>
    <property type="match status" value="8"/>
</dbReference>
<accession>A0A370HE71</accession>
<feature type="domain" description="Cadherin" evidence="3">
    <location>
        <begin position="887"/>
        <end position="986"/>
    </location>
</feature>
<dbReference type="GO" id="GO:0005509">
    <property type="term" value="F:calcium ion binding"/>
    <property type="evidence" value="ECO:0007669"/>
    <property type="project" value="InterPro"/>
</dbReference>
<feature type="domain" description="Cadherin" evidence="3">
    <location>
        <begin position="1001"/>
        <end position="1107"/>
    </location>
</feature>
<dbReference type="Proteomes" id="UP000254925">
    <property type="component" value="Unassembled WGS sequence"/>
</dbReference>
<dbReference type="InterPro" id="IPR005836">
    <property type="entry name" value="ADP_Glu_pyroP_CS"/>
</dbReference>
<dbReference type="Gene3D" id="2.150.10.10">
    <property type="entry name" value="Serralysin-like metalloprotease, C-terminal"/>
    <property type="match status" value="1"/>
</dbReference>